<dbReference type="NCBIfam" id="TIGR01050">
    <property type="entry name" value="rpsS_bact"/>
    <property type="match status" value="1"/>
</dbReference>
<dbReference type="InterPro" id="IPR005732">
    <property type="entry name" value="Ribosomal_uS19_bac-type"/>
</dbReference>
<dbReference type="InterPro" id="IPR002222">
    <property type="entry name" value="Ribosomal_uS19"/>
</dbReference>
<dbReference type="EMBL" id="MN514984">
    <property type="protein sequence ID" value="QGQ61994.1"/>
    <property type="molecule type" value="Genomic_DNA"/>
</dbReference>
<evidence type="ECO:0000256" key="2">
    <source>
        <dbReference type="ARBA" id="ARBA00007345"/>
    </source>
</evidence>
<dbReference type="GeneID" id="42903379"/>
<dbReference type="GO" id="GO:0003723">
    <property type="term" value="F:RNA binding"/>
    <property type="evidence" value="ECO:0007669"/>
    <property type="project" value="InterPro"/>
</dbReference>
<dbReference type="PANTHER" id="PTHR11880">
    <property type="entry name" value="RIBOSOMAL PROTEIN S19P FAMILY MEMBER"/>
    <property type="match status" value="1"/>
</dbReference>
<comment type="similarity">
    <text evidence="2 8">Belongs to the universal ribosomal protein uS19 family.</text>
</comment>
<dbReference type="PRINTS" id="PR00975">
    <property type="entry name" value="RIBOSOMALS19"/>
</dbReference>
<dbReference type="AlphaFoldDB" id="A0A650BXC6"/>
<dbReference type="GO" id="GO:0006412">
    <property type="term" value="P:translation"/>
    <property type="evidence" value="ECO:0007669"/>
    <property type="project" value="InterPro"/>
</dbReference>
<dbReference type="RefSeq" id="YP_009720782.1">
    <property type="nucleotide sequence ID" value="NC_045361.1"/>
</dbReference>
<dbReference type="GO" id="GO:0000028">
    <property type="term" value="P:ribosomal small subunit assembly"/>
    <property type="evidence" value="ECO:0007669"/>
    <property type="project" value="TreeGrafter"/>
</dbReference>
<dbReference type="GO" id="GO:0005763">
    <property type="term" value="C:mitochondrial small ribosomal subunit"/>
    <property type="evidence" value="ECO:0007669"/>
    <property type="project" value="TreeGrafter"/>
</dbReference>
<dbReference type="GO" id="GO:0003735">
    <property type="term" value="F:structural constituent of ribosome"/>
    <property type="evidence" value="ECO:0007669"/>
    <property type="project" value="InterPro"/>
</dbReference>
<reference evidence="9" key="1">
    <citation type="journal article" date="2019" name="PeerJ">
        <title>The inflated mitochondrial genomes of siphonous green algae reflect processes driving expansion of noncoding DNA and proliferation of introns.</title>
        <authorList>
            <person name="Repetti S.I."/>
            <person name="Jackson C.J."/>
            <person name="Judd L.M."/>
            <person name="Wick R.R."/>
            <person name="Holt K.E."/>
            <person name="Verbruggen H."/>
        </authorList>
    </citation>
    <scope>NUCLEOTIDE SEQUENCE</scope>
    <source>
        <strain evidence="9">SAG6.99</strain>
    </source>
</reference>
<dbReference type="Gene3D" id="3.30.860.10">
    <property type="entry name" value="30s Ribosomal Protein S19, Chain A"/>
    <property type="match status" value="1"/>
</dbReference>
<geneLocation type="mitochondrion" evidence="9"/>
<name>A0A650BXC6_9CHLO</name>
<organism evidence="9">
    <name type="scientific">Ostreobium quekettii</name>
    <dbReference type="NCBI Taxonomy" id="121088"/>
    <lineage>
        <taxon>Eukaryota</taxon>
        <taxon>Viridiplantae</taxon>
        <taxon>Chlorophyta</taxon>
        <taxon>core chlorophytes</taxon>
        <taxon>Ulvophyceae</taxon>
        <taxon>TCBD clade</taxon>
        <taxon>Bryopsidales</taxon>
        <taxon>Ostreobineae</taxon>
        <taxon>Ostreobiaceae</taxon>
        <taxon>Ostreobium</taxon>
    </lineage>
</organism>
<evidence type="ECO:0000256" key="5">
    <source>
        <dbReference type="ARBA" id="ARBA00023274"/>
    </source>
</evidence>
<keyword evidence="3 8" id="KW-0689">Ribosomal protein</keyword>
<evidence type="ECO:0000256" key="8">
    <source>
        <dbReference type="RuleBase" id="RU003485"/>
    </source>
</evidence>
<keyword evidence="5 8" id="KW-0687">Ribonucleoprotein</keyword>
<dbReference type="FunFam" id="3.30.860.10:FF:000001">
    <property type="entry name" value="30S ribosomal protein S19"/>
    <property type="match status" value="1"/>
</dbReference>
<evidence type="ECO:0000256" key="3">
    <source>
        <dbReference type="ARBA" id="ARBA00022980"/>
    </source>
</evidence>
<evidence type="ECO:0000256" key="4">
    <source>
        <dbReference type="ARBA" id="ARBA00023128"/>
    </source>
</evidence>
<evidence type="ECO:0000313" key="9">
    <source>
        <dbReference type="EMBL" id="QGQ61994.1"/>
    </source>
</evidence>
<gene>
    <name evidence="9" type="primary">rps19</name>
</gene>
<evidence type="ECO:0000256" key="6">
    <source>
        <dbReference type="ARBA" id="ARBA00035253"/>
    </source>
</evidence>
<dbReference type="PROSITE" id="PS00323">
    <property type="entry name" value="RIBOSOMAL_S19"/>
    <property type="match status" value="1"/>
</dbReference>
<accession>A0A650BXC6</accession>
<keyword evidence="4 9" id="KW-0496">Mitochondrion</keyword>
<dbReference type="PANTHER" id="PTHR11880:SF67">
    <property type="entry name" value="SMALL RIBOSOMAL SUBUNIT PROTEIN US19M"/>
    <property type="match status" value="1"/>
</dbReference>
<comment type="subcellular location">
    <subcellularLocation>
        <location evidence="1">Mitochondrion</location>
    </subcellularLocation>
</comment>
<protein>
    <recommendedName>
        <fullName evidence="6">Small ribosomal subunit protein uS19c</fullName>
    </recommendedName>
    <alternativeName>
        <fullName evidence="7">Small ribosomal subunit protein uS19m</fullName>
    </alternativeName>
</protein>
<dbReference type="PIRSF" id="PIRSF002144">
    <property type="entry name" value="Ribosomal_S19"/>
    <property type="match status" value="1"/>
</dbReference>
<dbReference type="SUPFAM" id="SSF54570">
    <property type="entry name" value="Ribosomal protein S19"/>
    <property type="match status" value="1"/>
</dbReference>
<evidence type="ECO:0000256" key="7">
    <source>
        <dbReference type="ARBA" id="ARBA00044183"/>
    </source>
</evidence>
<dbReference type="InterPro" id="IPR020934">
    <property type="entry name" value="Ribosomal_uS19_CS"/>
</dbReference>
<dbReference type="InterPro" id="IPR023575">
    <property type="entry name" value="Ribosomal_uS19_SF"/>
</dbReference>
<sequence length="99" mass="11691">MTRSIWKGPFVDISIKRNLDTVKNKMQKKVDHQVFVWSRRSMILPDFCGQPFHIYNGKKFIICKVSEYMIGHKFGEFSSTRKIPAHKQKNYPKSSKGKR</sequence>
<dbReference type="Pfam" id="PF00203">
    <property type="entry name" value="Ribosomal_S19"/>
    <property type="match status" value="1"/>
</dbReference>
<dbReference type="HAMAP" id="MF_00531">
    <property type="entry name" value="Ribosomal_uS19"/>
    <property type="match status" value="1"/>
</dbReference>
<proteinExistence type="inferred from homology"/>
<evidence type="ECO:0000256" key="1">
    <source>
        <dbReference type="ARBA" id="ARBA00004173"/>
    </source>
</evidence>